<evidence type="ECO:0000313" key="2">
    <source>
        <dbReference type="EMBL" id="TDX87260.1"/>
    </source>
</evidence>
<reference evidence="2 3" key="1">
    <citation type="submission" date="2019-03" db="EMBL/GenBank/DDBJ databases">
        <title>Genomic Encyclopedia of Type Strains, Phase III (KMG-III): the genomes of soil and plant-associated and newly described type strains.</title>
        <authorList>
            <person name="Whitman W."/>
        </authorList>
    </citation>
    <scope>NUCLEOTIDE SEQUENCE [LARGE SCALE GENOMIC DNA]</scope>
    <source>
        <strain evidence="2 3">CGMCC 1.12802</strain>
    </source>
</reference>
<protein>
    <recommendedName>
        <fullName evidence="1">Ig-like domain-containing protein</fullName>
    </recommendedName>
</protein>
<gene>
    <name evidence="2" type="ORF">B0I22_1448</name>
</gene>
<keyword evidence="3" id="KW-1185">Reference proteome</keyword>
<sequence length="840" mass="89224">MMKSIKKIFQIMLLVTGVLQYSQTICSNNPQTITFFADNASDRFRNFQTTNLSPFITVSNISGGTFVNSYNQTFCSIRMGDATLFRKTGIGTSYNASVYYSYTITTATNSPILYPTRFSASIAAYDGVLNTPATAVDRLAYYLRIAIIDNSTNVETTLINSTLINNFNVDSTPDGYKMQPGRTYTVKYYAWRTSASCTDLYLDNPRLFLSPIPNSTPNVCISNLSGTVGSALTPNVTGSTPTGLSLRWLQGANDVTENAISSGTYTPYYYNSGSNCYMPAGNDVTVENSPTFTTNLTAGTQTVCQNVTPTTLSVSATGVTYQWYSNTTNTNSGGTAISGATSSTYTPPASNTPGTTYYYAVITNSSGCSTASNVRGVTVTPSPVITAQPTTPQNVCVNGTFTALSVTATNATSYQWYYSTAASGGILITVSGATSSSYTPPTDYPFSTRYYYVTVSNSCGSVTSSPRVPMTVTSAPSFLTLGPPSQTITLNSTPYDLSITAGGNGPLTTYQWYSNTSNSNTGGTLIPAANTEIYTPPTNTLGTMYYYVVVGNSTGCTSTSPTALVNVENCSAADPVSVNLNTRFDIGTAPSGSVAEWHTSATPSASTLISSGIVMATTTPTNYWIFYRNTASNCYSPGTKIVVVSNTCCNYTRIDLTSLPQATPPAGSVVEWFPENNPVGKILNPNAVGEGIYFPFFYDSLNNCYSPAGTPVLVAIDSECSSACYKPGATTGGATLDTKVGISSLGRAGVEQGDNWPMVRKGGHIALESKTKAFVPNRVAFSDADNNVLTPDVPVGISAANFVEGMMVYDITNKCLKIYTLKDGDTAMAWHCFTTPACPD</sequence>
<dbReference type="EMBL" id="SOEO01000001">
    <property type="protein sequence ID" value="TDX87260.1"/>
    <property type="molecule type" value="Genomic_DNA"/>
</dbReference>
<dbReference type="AlphaFoldDB" id="A0A4R8IC89"/>
<proteinExistence type="predicted"/>
<dbReference type="InterPro" id="IPR044023">
    <property type="entry name" value="Ig_7"/>
</dbReference>
<evidence type="ECO:0000313" key="3">
    <source>
        <dbReference type="Proteomes" id="UP000295313"/>
    </source>
</evidence>
<dbReference type="Gene3D" id="2.60.40.2700">
    <property type="match status" value="2"/>
</dbReference>
<comment type="caution">
    <text evidence="2">The sequence shown here is derived from an EMBL/GenBank/DDBJ whole genome shotgun (WGS) entry which is preliminary data.</text>
</comment>
<evidence type="ECO:0000259" key="1">
    <source>
        <dbReference type="Pfam" id="PF19081"/>
    </source>
</evidence>
<accession>A0A4R8IC89</accession>
<name>A0A4R8IC89_9FLAO</name>
<organism evidence="2 3">
    <name type="scientific">Epilithonimonas xixisoli</name>
    <dbReference type="NCBI Taxonomy" id="1476462"/>
    <lineage>
        <taxon>Bacteria</taxon>
        <taxon>Pseudomonadati</taxon>
        <taxon>Bacteroidota</taxon>
        <taxon>Flavobacteriia</taxon>
        <taxon>Flavobacteriales</taxon>
        <taxon>Weeksellaceae</taxon>
        <taxon>Chryseobacterium group</taxon>
        <taxon>Epilithonimonas</taxon>
    </lineage>
</organism>
<feature type="domain" description="Ig-like" evidence="1">
    <location>
        <begin position="297"/>
        <end position="381"/>
    </location>
</feature>
<dbReference type="Pfam" id="PF19081">
    <property type="entry name" value="Ig_7"/>
    <property type="match status" value="1"/>
</dbReference>
<dbReference type="Proteomes" id="UP000295313">
    <property type="component" value="Unassembled WGS sequence"/>
</dbReference>